<accession>A0AA39X1F5</accession>
<dbReference type="AlphaFoldDB" id="A0AA39X1F5"/>
<proteinExistence type="predicted"/>
<dbReference type="SUPFAM" id="SSF53474">
    <property type="entry name" value="alpha/beta-Hydrolases"/>
    <property type="match status" value="1"/>
</dbReference>
<dbReference type="EMBL" id="JAULSR010000003">
    <property type="protein sequence ID" value="KAK0625532.1"/>
    <property type="molecule type" value="Genomic_DNA"/>
</dbReference>
<dbReference type="Gene3D" id="3.40.50.1820">
    <property type="entry name" value="alpha/beta hydrolase"/>
    <property type="match status" value="1"/>
</dbReference>
<organism evidence="3 4">
    <name type="scientific">Bombardia bombarda</name>
    <dbReference type="NCBI Taxonomy" id="252184"/>
    <lineage>
        <taxon>Eukaryota</taxon>
        <taxon>Fungi</taxon>
        <taxon>Dikarya</taxon>
        <taxon>Ascomycota</taxon>
        <taxon>Pezizomycotina</taxon>
        <taxon>Sordariomycetes</taxon>
        <taxon>Sordariomycetidae</taxon>
        <taxon>Sordariales</taxon>
        <taxon>Lasiosphaeriaceae</taxon>
        <taxon>Bombardia</taxon>
    </lineage>
</organism>
<comment type="caution">
    <text evidence="3">The sequence shown here is derived from an EMBL/GenBank/DDBJ whole genome shotgun (WGS) entry which is preliminary data.</text>
</comment>
<name>A0AA39X1F5_9PEZI</name>
<reference evidence="3" key="1">
    <citation type="submission" date="2023-06" db="EMBL/GenBank/DDBJ databases">
        <title>Genome-scale phylogeny and comparative genomics of the fungal order Sordariales.</title>
        <authorList>
            <consortium name="Lawrence Berkeley National Laboratory"/>
            <person name="Hensen N."/>
            <person name="Bonometti L."/>
            <person name="Westerberg I."/>
            <person name="Brannstrom I.O."/>
            <person name="Guillou S."/>
            <person name="Cros-Aarteil S."/>
            <person name="Calhoun S."/>
            <person name="Haridas S."/>
            <person name="Kuo A."/>
            <person name="Mondo S."/>
            <person name="Pangilinan J."/>
            <person name="Riley R."/>
            <person name="LaButti K."/>
            <person name="Andreopoulos B."/>
            <person name="Lipzen A."/>
            <person name="Chen C."/>
            <person name="Yanf M."/>
            <person name="Daum C."/>
            <person name="Ng V."/>
            <person name="Clum A."/>
            <person name="Steindorff A."/>
            <person name="Ohm R."/>
            <person name="Martin F."/>
            <person name="Silar P."/>
            <person name="Natvig D."/>
            <person name="Lalanne C."/>
            <person name="Gautier V."/>
            <person name="Ament-velasquez S.L."/>
            <person name="Kruys A."/>
            <person name="Hutchinson M.I."/>
            <person name="Powell A.J."/>
            <person name="Barry K."/>
            <person name="Miller A.N."/>
            <person name="Grigoriev I.V."/>
            <person name="Debuchy R."/>
            <person name="Gladieux P."/>
            <person name="Thoren M.H."/>
            <person name="Johannesson H."/>
        </authorList>
    </citation>
    <scope>NUCLEOTIDE SEQUENCE</scope>
    <source>
        <strain evidence="3">SMH3391-2</strain>
    </source>
</reference>
<gene>
    <name evidence="3" type="ORF">B0T17DRAFT_617612</name>
</gene>
<evidence type="ECO:0000313" key="3">
    <source>
        <dbReference type="EMBL" id="KAK0625532.1"/>
    </source>
</evidence>
<evidence type="ECO:0000313" key="4">
    <source>
        <dbReference type="Proteomes" id="UP001174934"/>
    </source>
</evidence>
<dbReference type="PANTHER" id="PTHR48081">
    <property type="entry name" value="AB HYDROLASE SUPERFAMILY PROTEIN C4A8.06C"/>
    <property type="match status" value="1"/>
</dbReference>
<dbReference type="PANTHER" id="PTHR48081:SF8">
    <property type="entry name" value="ALPHA_BETA HYDROLASE FOLD-3 DOMAIN-CONTAINING PROTEIN-RELATED"/>
    <property type="match status" value="1"/>
</dbReference>
<dbReference type="InterPro" id="IPR050300">
    <property type="entry name" value="GDXG_lipolytic_enzyme"/>
</dbReference>
<protein>
    <submittedName>
        <fullName evidence="3">Alpha/Beta hydrolase protein</fullName>
    </submittedName>
</protein>
<dbReference type="GO" id="GO:0016787">
    <property type="term" value="F:hydrolase activity"/>
    <property type="evidence" value="ECO:0007669"/>
    <property type="project" value="UniProtKB-KW"/>
</dbReference>
<evidence type="ECO:0000256" key="1">
    <source>
        <dbReference type="ARBA" id="ARBA00022801"/>
    </source>
</evidence>
<dbReference type="InterPro" id="IPR013094">
    <property type="entry name" value="AB_hydrolase_3"/>
</dbReference>
<dbReference type="InterPro" id="IPR029058">
    <property type="entry name" value="AB_hydrolase_fold"/>
</dbReference>
<feature type="domain" description="Alpha/beta hydrolase fold-3" evidence="2">
    <location>
        <begin position="87"/>
        <end position="294"/>
    </location>
</feature>
<keyword evidence="4" id="KW-1185">Reference proteome</keyword>
<keyword evidence="1 3" id="KW-0378">Hydrolase</keyword>
<evidence type="ECO:0000259" key="2">
    <source>
        <dbReference type="Pfam" id="PF07859"/>
    </source>
</evidence>
<dbReference type="Proteomes" id="UP001174934">
    <property type="component" value="Unassembled WGS sequence"/>
</dbReference>
<sequence>MSTLALDPDYKKATEAFAGAVQPVFEDALSLRAYINTAIPLIGSLHPRPEGVQETKFEFQAKDGTTLNIWRFSPSATPSSAPGPAALYIHGGGMVSGSVEVWKDDIMRYVAEAGIPFFGVGYRLAPEFPFPTPVDDSYAALEWLRDHAAEQRIDPKRIALFGESAGGGIAAGVALMARDKSFAPPIAKQLLIYPMVDDRTKVGLENPMSQFLVWTDKNNTIGWSAYLGPESERAQVSPYAAPARATDVAGLPRTYIDVGGLDMFRDEDIAYAGKLAAASVDVEFHLYPGAPHGWEYGSPSIPSARRAIENRIRALRDL</sequence>
<dbReference type="Pfam" id="PF07859">
    <property type="entry name" value="Abhydrolase_3"/>
    <property type="match status" value="1"/>
</dbReference>